<evidence type="ECO:0000313" key="1">
    <source>
        <dbReference type="EMBL" id="CAF1678969.1"/>
    </source>
</evidence>
<reference evidence="1" key="1">
    <citation type="submission" date="2021-02" db="EMBL/GenBank/DDBJ databases">
        <authorList>
            <person name="Nowell W R."/>
        </authorList>
    </citation>
    <scope>NUCLEOTIDE SEQUENCE</scope>
</reference>
<protein>
    <submittedName>
        <fullName evidence="1">Uncharacterized protein</fullName>
    </submittedName>
</protein>
<evidence type="ECO:0000313" key="3">
    <source>
        <dbReference type="Proteomes" id="UP000677228"/>
    </source>
</evidence>
<dbReference type="AlphaFoldDB" id="A0A8S2GCQ9"/>
<name>A0A8S2GCQ9_9BILA</name>
<dbReference type="EMBL" id="CAJNOK010078551">
    <property type="protein sequence ID" value="CAF1678969.1"/>
    <property type="molecule type" value="Genomic_DNA"/>
</dbReference>
<gene>
    <name evidence="1" type="ORF">OVA965_LOCUS45999</name>
    <name evidence="2" type="ORF">TMI583_LOCUS50078</name>
</gene>
<comment type="caution">
    <text evidence="1">The sequence shown here is derived from an EMBL/GenBank/DDBJ whole genome shotgun (WGS) entry which is preliminary data.</text>
</comment>
<accession>A0A8S2GCQ9</accession>
<dbReference type="EMBL" id="CAJOBA010116018">
    <property type="protein sequence ID" value="CAF4567449.1"/>
    <property type="molecule type" value="Genomic_DNA"/>
</dbReference>
<proteinExistence type="predicted"/>
<sequence>MGNSPPVGKTLSDSNLEELSRLSGFTQDQVREWHSGFL</sequence>
<evidence type="ECO:0000313" key="2">
    <source>
        <dbReference type="EMBL" id="CAF4567449.1"/>
    </source>
</evidence>
<feature type="non-terminal residue" evidence="1">
    <location>
        <position position="38"/>
    </location>
</feature>
<organism evidence="1 3">
    <name type="scientific">Didymodactylos carnosus</name>
    <dbReference type="NCBI Taxonomy" id="1234261"/>
    <lineage>
        <taxon>Eukaryota</taxon>
        <taxon>Metazoa</taxon>
        <taxon>Spiralia</taxon>
        <taxon>Gnathifera</taxon>
        <taxon>Rotifera</taxon>
        <taxon>Eurotatoria</taxon>
        <taxon>Bdelloidea</taxon>
        <taxon>Philodinida</taxon>
        <taxon>Philodinidae</taxon>
        <taxon>Didymodactylos</taxon>
    </lineage>
</organism>
<dbReference type="Proteomes" id="UP000682733">
    <property type="component" value="Unassembled WGS sequence"/>
</dbReference>
<dbReference type="Proteomes" id="UP000677228">
    <property type="component" value="Unassembled WGS sequence"/>
</dbReference>